<protein>
    <submittedName>
        <fullName evidence="1">Uncharacterized protein</fullName>
    </submittedName>
</protein>
<evidence type="ECO:0000313" key="1">
    <source>
        <dbReference type="EMBL" id="QYA18641.1"/>
    </source>
</evidence>
<sequence>MGDDFGGLNHRLVGRILLKTPSWKPLSMVSRKLYKTTMFNVKQLRFYARPERMKAFGVYRNLSSLEFITRMQLVVSDHLNIPSLSRLKIVLETGGSVHWDRRLPNLTDLTILVGYELTDDDHPFTHQIIEPTTLEKQLALEQAEPLPVPDSDWQTTFGHLVGFHCNILEPWALGLKNTYPEPAMEEFGFLPGDYRDIDTHGPDFFRNLLAMLKKTITVKRFGIPIFHSDFFAHITNKMVATVWSWMKNMEDPKVTIDFCLEQPSSMDLIDNYLTPMKEVLQKSTDESRSMVNKLANKNLKTVCSFIHTNVSMTVKNDTITLNSDNLSEISFVQSTPTTTQTTFRIFIRPHTICHDTHYNTIQQVLKEWADKCITFAHNICDQFVLDIVFMSVPASQINTFGEARQWSDNRRQLIYQYASIYDQGYTIPKHFVSDVKITKYAVTMDYNRVIIKSKPIK</sequence>
<organism evidence="1">
    <name type="scientific">Clandestinovirus</name>
    <dbReference type="NCBI Taxonomy" id="2831644"/>
    <lineage>
        <taxon>Viruses</taxon>
    </lineage>
</organism>
<name>A0A8F8KNZ6_9VIRU</name>
<gene>
    <name evidence="1" type="ORF">KOM_12_373</name>
</gene>
<reference evidence="1" key="1">
    <citation type="submission" date="2021-06" db="EMBL/GenBank/DDBJ databases">
        <authorList>
            <person name="Rolland C."/>
        </authorList>
    </citation>
    <scope>NUCLEOTIDE SEQUENCE</scope>
    <source>
        <strain evidence="1">347.936635</strain>
    </source>
</reference>
<dbReference type="EMBL" id="MZ420154">
    <property type="protein sequence ID" value="QYA18641.1"/>
    <property type="molecule type" value="Genomic_DNA"/>
</dbReference>
<proteinExistence type="predicted"/>
<accession>A0A8F8KNZ6</accession>